<keyword evidence="4 6" id="KW-1133">Transmembrane helix</keyword>
<dbReference type="Pfam" id="PF07694">
    <property type="entry name" value="5TM-5TMR_LYT"/>
    <property type="match status" value="1"/>
</dbReference>
<sequence length="329" mass="35952">MLHSHRTRKSKLVIGGIFGLLGIVQMLISIRVSPTVIMDLRSLAVVCAAIFGGLHASVLASLIIAAGRILLFGGLTEAAALSSISITITGIGCGLIVRYVRDYRKAWVYLLTFSAVLPAIVVYLLLREKSIEVIPVFLPVYLVGGVIIAYVIHYLDKTKSLFLKYEKEATKDHLTGLMNVRSFDIRFNDAVGHAAAAQSSLSVLLIDIDFFKKVNDTYGHQAGDEVLKQFAAVLVDYAGAEHAVYRKGGEEFIVILEKCPRAHARKMAEAICEGVRGFAFQLPDRTRLQVTASIGVATYPDIGRESLLESADNALYEAKRTGRNRVVSL</sequence>
<dbReference type="Gene3D" id="3.30.70.270">
    <property type="match status" value="1"/>
</dbReference>
<feature type="transmembrane region" description="Helical" evidence="6">
    <location>
        <begin position="133"/>
        <end position="155"/>
    </location>
</feature>
<evidence type="ECO:0000313" key="8">
    <source>
        <dbReference type="EMBL" id="MFC5471716.1"/>
    </source>
</evidence>
<feature type="transmembrane region" description="Helical" evidence="6">
    <location>
        <begin position="42"/>
        <end position="66"/>
    </location>
</feature>
<reference evidence="9" key="1">
    <citation type="journal article" date="2019" name="Int. J. Syst. Evol. Microbiol.">
        <title>The Global Catalogue of Microorganisms (GCM) 10K type strain sequencing project: providing services to taxonomists for standard genome sequencing and annotation.</title>
        <authorList>
            <consortium name="The Broad Institute Genomics Platform"/>
            <consortium name="The Broad Institute Genome Sequencing Center for Infectious Disease"/>
            <person name="Wu L."/>
            <person name="Ma J."/>
        </authorList>
    </citation>
    <scope>NUCLEOTIDE SEQUENCE [LARGE SCALE GENOMIC DNA]</scope>
    <source>
        <strain evidence="9">CCUG 57113</strain>
    </source>
</reference>
<keyword evidence="5 6" id="KW-0472">Membrane</keyword>
<organism evidence="8 9">
    <name type="scientific">Cohnella suwonensis</name>
    <dbReference type="NCBI Taxonomy" id="696072"/>
    <lineage>
        <taxon>Bacteria</taxon>
        <taxon>Bacillati</taxon>
        <taxon>Bacillota</taxon>
        <taxon>Bacilli</taxon>
        <taxon>Bacillales</taxon>
        <taxon>Paenibacillaceae</taxon>
        <taxon>Cohnella</taxon>
    </lineage>
</organism>
<evidence type="ECO:0000256" key="4">
    <source>
        <dbReference type="ARBA" id="ARBA00022989"/>
    </source>
</evidence>
<dbReference type="PANTHER" id="PTHR45138:SF9">
    <property type="entry name" value="DIGUANYLATE CYCLASE DGCM-RELATED"/>
    <property type="match status" value="1"/>
</dbReference>
<dbReference type="Pfam" id="PF00990">
    <property type="entry name" value="GGDEF"/>
    <property type="match status" value="1"/>
</dbReference>
<dbReference type="InterPro" id="IPR043128">
    <property type="entry name" value="Rev_trsase/Diguanyl_cyclase"/>
</dbReference>
<evidence type="ECO:0000256" key="5">
    <source>
        <dbReference type="ARBA" id="ARBA00023136"/>
    </source>
</evidence>
<dbReference type="InterPro" id="IPR011620">
    <property type="entry name" value="Sig_transdc_His_kinase_LytS_TM"/>
</dbReference>
<dbReference type="CDD" id="cd01949">
    <property type="entry name" value="GGDEF"/>
    <property type="match status" value="1"/>
</dbReference>
<gene>
    <name evidence="8" type="ORF">ACFPPD_23850</name>
</gene>
<evidence type="ECO:0000256" key="2">
    <source>
        <dbReference type="ARBA" id="ARBA00022475"/>
    </source>
</evidence>
<dbReference type="EMBL" id="JBHSMH010000111">
    <property type="protein sequence ID" value="MFC5471716.1"/>
    <property type="molecule type" value="Genomic_DNA"/>
</dbReference>
<keyword evidence="2" id="KW-1003">Cell membrane</keyword>
<keyword evidence="9" id="KW-1185">Reference proteome</keyword>
<feature type="domain" description="GGDEF" evidence="7">
    <location>
        <begin position="199"/>
        <end position="329"/>
    </location>
</feature>
<protein>
    <submittedName>
        <fullName evidence="8">GGDEF domain-containing protein</fullName>
    </submittedName>
</protein>
<name>A0ABW0M2D9_9BACL</name>
<dbReference type="InterPro" id="IPR000160">
    <property type="entry name" value="GGDEF_dom"/>
</dbReference>
<dbReference type="NCBIfam" id="TIGR00254">
    <property type="entry name" value="GGDEF"/>
    <property type="match status" value="1"/>
</dbReference>
<evidence type="ECO:0000256" key="1">
    <source>
        <dbReference type="ARBA" id="ARBA00004651"/>
    </source>
</evidence>
<evidence type="ECO:0000259" key="7">
    <source>
        <dbReference type="PROSITE" id="PS50887"/>
    </source>
</evidence>
<keyword evidence="3 6" id="KW-0812">Transmembrane</keyword>
<feature type="transmembrane region" description="Helical" evidence="6">
    <location>
        <begin position="106"/>
        <end position="126"/>
    </location>
</feature>
<comment type="subcellular location">
    <subcellularLocation>
        <location evidence="1">Cell membrane</location>
        <topology evidence="1">Multi-pass membrane protein</topology>
    </subcellularLocation>
</comment>
<proteinExistence type="predicted"/>
<dbReference type="RefSeq" id="WP_209743971.1">
    <property type="nucleotide sequence ID" value="NZ_JBHSMH010000111.1"/>
</dbReference>
<dbReference type="InterPro" id="IPR029787">
    <property type="entry name" value="Nucleotide_cyclase"/>
</dbReference>
<feature type="transmembrane region" description="Helical" evidence="6">
    <location>
        <begin position="78"/>
        <end position="100"/>
    </location>
</feature>
<comment type="caution">
    <text evidence="8">The sequence shown here is derived from an EMBL/GenBank/DDBJ whole genome shotgun (WGS) entry which is preliminary data.</text>
</comment>
<dbReference type="InterPro" id="IPR050469">
    <property type="entry name" value="Diguanylate_Cyclase"/>
</dbReference>
<dbReference type="PANTHER" id="PTHR45138">
    <property type="entry name" value="REGULATORY COMPONENTS OF SENSORY TRANSDUCTION SYSTEM"/>
    <property type="match status" value="1"/>
</dbReference>
<dbReference type="SMART" id="SM00267">
    <property type="entry name" value="GGDEF"/>
    <property type="match status" value="1"/>
</dbReference>
<evidence type="ECO:0000313" key="9">
    <source>
        <dbReference type="Proteomes" id="UP001596105"/>
    </source>
</evidence>
<dbReference type="SUPFAM" id="SSF55073">
    <property type="entry name" value="Nucleotide cyclase"/>
    <property type="match status" value="1"/>
</dbReference>
<accession>A0ABW0M2D9</accession>
<evidence type="ECO:0000256" key="6">
    <source>
        <dbReference type="SAM" id="Phobius"/>
    </source>
</evidence>
<evidence type="ECO:0000256" key="3">
    <source>
        <dbReference type="ARBA" id="ARBA00022692"/>
    </source>
</evidence>
<dbReference type="Proteomes" id="UP001596105">
    <property type="component" value="Unassembled WGS sequence"/>
</dbReference>
<dbReference type="PROSITE" id="PS50887">
    <property type="entry name" value="GGDEF"/>
    <property type="match status" value="1"/>
</dbReference>
<feature type="transmembrane region" description="Helical" evidence="6">
    <location>
        <begin position="12"/>
        <end position="30"/>
    </location>
</feature>